<gene>
    <name evidence="2" type="ORF">IAA16_04880</name>
</gene>
<dbReference type="EMBL" id="JAHLFV010000115">
    <property type="protein sequence ID" value="MBU3849881.1"/>
    <property type="molecule type" value="Genomic_DNA"/>
</dbReference>
<comment type="caution">
    <text evidence="2">The sequence shown here is derived from an EMBL/GenBank/DDBJ whole genome shotgun (WGS) entry which is preliminary data.</text>
</comment>
<feature type="transmembrane region" description="Helical" evidence="1">
    <location>
        <begin position="21"/>
        <end position="42"/>
    </location>
</feature>
<proteinExistence type="predicted"/>
<keyword evidence="1" id="KW-1133">Transmembrane helix</keyword>
<evidence type="ECO:0000313" key="3">
    <source>
        <dbReference type="Proteomes" id="UP000823914"/>
    </source>
</evidence>
<organism evidence="2 3">
    <name type="scientific">Candidatus Treponema excrementipullorum</name>
    <dbReference type="NCBI Taxonomy" id="2838768"/>
    <lineage>
        <taxon>Bacteria</taxon>
        <taxon>Pseudomonadati</taxon>
        <taxon>Spirochaetota</taxon>
        <taxon>Spirochaetia</taxon>
        <taxon>Spirochaetales</taxon>
        <taxon>Treponemataceae</taxon>
        <taxon>Treponema</taxon>
    </lineage>
</organism>
<accession>A0A9E2L3D3</accession>
<sequence>MIGFFLKKNFFDGWDNIISLVLPNLIIFTLAIGTYSLVGFLLSLPLPFFPIPLIVLLLGWMLLTVSIFAFGENAAQIANFKSVSIKDYFKSFLDVWKDAVVFSLISGVIVFMAIFAIPFYLSFDSTLGLLLAAFVFWTVVICLLSFQWVLPIRSLMHNNIAKSLKKSFLIFFDNPGFSLFIFLYTVFLLAVSVVFFFIIPGATGIVLAHTNALRLRLYKYDWLEEHPDATPKDRKHIPWQELLAEDRENVGPRDFKSFIFPWK</sequence>
<keyword evidence="1" id="KW-0472">Membrane</keyword>
<dbReference type="Proteomes" id="UP000823914">
    <property type="component" value="Unassembled WGS sequence"/>
</dbReference>
<dbReference type="AlphaFoldDB" id="A0A9E2L3D3"/>
<keyword evidence="1" id="KW-0812">Transmembrane</keyword>
<feature type="transmembrane region" description="Helical" evidence="1">
    <location>
        <begin position="127"/>
        <end position="146"/>
    </location>
</feature>
<evidence type="ECO:0008006" key="4">
    <source>
        <dbReference type="Google" id="ProtNLM"/>
    </source>
</evidence>
<evidence type="ECO:0000313" key="2">
    <source>
        <dbReference type="EMBL" id="MBU3849881.1"/>
    </source>
</evidence>
<name>A0A9E2L3D3_9SPIR</name>
<feature type="transmembrane region" description="Helical" evidence="1">
    <location>
        <begin position="99"/>
        <end position="121"/>
    </location>
</feature>
<evidence type="ECO:0000256" key="1">
    <source>
        <dbReference type="SAM" id="Phobius"/>
    </source>
</evidence>
<protein>
    <recommendedName>
        <fullName evidence="4">DUF624 domain-containing protein</fullName>
    </recommendedName>
</protein>
<reference evidence="2" key="1">
    <citation type="journal article" date="2021" name="PeerJ">
        <title>Extensive microbial diversity within the chicken gut microbiome revealed by metagenomics and culture.</title>
        <authorList>
            <person name="Gilroy R."/>
            <person name="Ravi A."/>
            <person name="Getino M."/>
            <person name="Pursley I."/>
            <person name="Horton D.L."/>
            <person name="Alikhan N.F."/>
            <person name="Baker D."/>
            <person name="Gharbi K."/>
            <person name="Hall N."/>
            <person name="Watson M."/>
            <person name="Adriaenssens E.M."/>
            <person name="Foster-Nyarko E."/>
            <person name="Jarju S."/>
            <person name="Secka A."/>
            <person name="Antonio M."/>
            <person name="Oren A."/>
            <person name="Chaudhuri R.R."/>
            <person name="La Ragione R."/>
            <person name="Hildebrand F."/>
            <person name="Pallen M.J."/>
        </authorList>
    </citation>
    <scope>NUCLEOTIDE SEQUENCE</scope>
    <source>
        <strain evidence="2">Gambia15-2214</strain>
    </source>
</reference>
<feature type="transmembrane region" description="Helical" evidence="1">
    <location>
        <begin position="48"/>
        <end position="71"/>
    </location>
</feature>
<reference evidence="2" key="2">
    <citation type="submission" date="2021-04" db="EMBL/GenBank/DDBJ databases">
        <authorList>
            <person name="Gilroy R."/>
        </authorList>
    </citation>
    <scope>NUCLEOTIDE SEQUENCE</scope>
    <source>
        <strain evidence="2">Gambia15-2214</strain>
    </source>
</reference>